<dbReference type="EMBL" id="MU006713">
    <property type="protein sequence ID" value="KAF2628318.1"/>
    <property type="molecule type" value="Genomic_DNA"/>
</dbReference>
<reference evidence="1" key="1">
    <citation type="journal article" date="2020" name="Stud. Mycol.">
        <title>101 Dothideomycetes genomes: a test case for predicting lifestyles and emergence of pathogens.</title>
        <authorList>
            <person name="Haridas S."/>
            <person name="Albert R."/>
            <person name="Binder M."/>
            <person name="Bloem J."/>
            <person name="Labutti K."/>
            <person name="Salamov A."/>
            <person name="Andreopoulos B."/>
            <person name="Baker S."/>
            <person name="Barry K."/>
            <person name="Bills G."/>
            <person name="Bluhm B."/>
            <person name="Cannon C."/>
            <person name="Castanera R."/>
            <person name="Culley D."/>
            <person name="Daum C."/>
            <person name="Ezra D."/>
            <person name="Gonzalez J."/>
            <person name="Henrissat B."/>
            <person name="Kuo A."/>
            <person name="Liang C."/>
            <person name="Lipzen A."/>
            <person name="Lutzoni F."/>
            <person name="Magnuson J."/>
            <person name="Mondo S."/>
            <person name="Nolan M."/>
            <person name="Ohm R."/>
            <person name="Pangilinan J."/>
            <person name="Park H.-J."/>
            <person name="Ramirez L."/>
            <person name="Alfaro M."/>
            <person name="Sun H."/>
            <person name="Tritt A."/>
            <person name="Yoshinaga Y."/>
            <person name="Zwiers L.-H."/>
            <person name="Turgeon B."/>
            <person name="Goodwin S."/>
            <person name="Spatafora J."/>
            <person name="Crous P."/>
            <person name="Grigoriev I."/>
        </authorList>
    </citation>
    <scope>NUCLEOTIDE SEQUENCE</scope>
    <source>
        <strain evidence="1">CBS 525.71</strain>
    </source>
</reference>
<organism evidence="1 2">
    <name type="scientific">Macroventuria anomochaeta</name>
    <dbReference type="NCBI Taxonomy" id="301207"/>
    <lineage>
        <taxon>Eukaryota</taxon>
        <taxon>Fungi</taxon>
        <taxon>Dikarya</taxon>
        <taxon>Ascomycota</taxon>
        <taxon>Pezizomycotina</taxon>
        <taxon>Dothideomycetes</taxon>
        <taxon>Pleosporomycetidae</taxon>
        <taxon>Pleosporales</taxon>
        <taxon>Pleosporineae</taxon>
        <taxon>Didymellaceae</taxon>
        <taxon>Macroventuria</taxon>
    </lineage>
</organism>
<dbReference type="Proteomes" id="UP000799754">
    <property type="component" value="Unassembled WGS sequence"/>
</dbReference>
<proteinExistence type="predicted"/>
<accession>A0ACB6S2Z0</accession>
<comment type="caution">
    <text evidence="1">The sequence shown here is derived from an EMBL/GenBank/DDBJ whole genome shotgun (WGS) entry which is preliminary data.</text>
</comment>
<sequence length="250" mass="27497">MTTNPFPAINGGCYCTAVRYRLLTSPLFCYACHCTDCQKATGSAFALHATIETYNISIISKAKPSLITLIMDPSKPQDVSRRALCSQCGTILWGNDNSWGYAVSDVRIGSLDFPGIMEPDVHSFVGSKLGWIDLPKDAKTTKGHYGYKEMWPKSSLKRLEVCLERFEAAKKAAASQEKKPEEAGRGKDASPVDGDGEKTPTATGDAEEIEDDEAFEQRFRETERALQERLAKLSLKLGDEDEKPASKTTT</sequence>
<keyword evidence="2" id="KW-1185">Reference proteome</keyword>
<evidence type="ECO:0000313" key="1">
    <source>
        <dbReference type="EMBL" id="KAF2628318.1"/>
    </source>
</evidence>
<protein>
    <submittedName>
        <fullName evidence="1">Uncharacterized protein</fullName>
    </submittedName>
</protein>
<gene>
    <name evidence="1" type="ORF">BU25DRAFT_447824</name>
</gene>
<name>A0ACB6S2Z0_9PLEO</name>
<evidence type="ECO:0000313" key="2">
    <source>
        <dbReference type="Proteomes" id="UP000799754"/>
    </source>
</evidence>